<dbReference type="GO" id="GO:0007165">
    <property type="term" value="P:signal transduction"/>
    <property type="evidence" value="ECO:0007669"/>
    <property type="project" value="InterPro"/>
</dbReference>
<dbReference type="Proteomes" id="UP000018208">
    <property type="component" value="Unassembled WGS sequence"/>
</dbReference>
<dbReference type="AlphaFoldDB" id="V6LNK3"/>
<dbReference type="PANTHER" id="PTHR23179:SF3">
    <property type="entry name" value="RHO GTPASE-ACTIVATING PROTEIN 20"/>
    <property type="match status" value="1"/>
</dbReference>
<evidence type="ECO:0000313" key="2">
    <source>
        <dbReference type="EMBL" id="EST46252.1"/>
    </source>
</evidence>
<name>V6LNK3_9EUKA</name>
<accession>V6LNK3</accession>
<evidence type="ECO:0000259" key="1">
    <source>
        <dbReference type="PROSITE" id="PS50238"/>
    </source>
</evidence>
<dbReference type="InterPro" id="IPR000198">
    <property type="entry name" value="RhoGAP_dom"/>
</dbReference>
<dbReference type="GO" id="GO:0005096">
    <property type="term" value="F:GTPase activator activity"/>
    <property type="evidence" value="ECO:0007669"/>
    <property type="project" value="TreeGrafter"/>
</dbReference>
<dbReference type="EMBL" id="KI546083">
    <property type="protein sequence ID" value="EST46252.1"/>
    <property type="molecule type" value="Genomic_DNA"/>
</dbReference>
<evidence type="ECO:0000313" key="4">
    <source>
        <dbReference type="Proteomes" id="UP000018208"/>
    </source>
</evidence>
<dbReference type="SMART" id="SM00324">
    <property type="entry name" value="RhoGAP"/>
    <property type="match status" value="1"/>
</dbReference>
<dbReference type="EMBL" id="AUWU02000004">
    <property type="protein sequence ID" value="KAH0573580.1"/>
    <property type="molecule type" value="Genomic_DNA"/>
</dbReference>
<dbReference type="Gene3D" id="1.10.555.10">
    <property type="entry name" value="Rho GTPase activation protein"/>
    <property type="match status" value="1"/>
</dbReference>
<evidence type="ECO:0000313" key="3">
    <source>
        <dbReference type="EMBL" id="KAH0573580.1"/>
    </source>
</evidence>
<keyword evidence="4" id="KW-1185">Reference proteome</keyword>
<gene>
    <name evidence="2" type="ORF">SS50377_13848</name>
    <name evidence="3" type="ORF">SS50377_23514</name>
</gene>
<organism evidence="2">
    <name type="scientific">Spironucleus salmonicida</name>
    <dbReference type="NCBI Taxonomy" id="348837"/>
    <lineage>
        <taxon>Eukaryota</taxon>
        <taxon>Metamonada</taxon>
        <taxon>Diplomonadida</taxon>
        <taxon>Hexamitidae</taxon>
        <taxon>Hexamitinae</taxon>
        <taxon>Spironucleus</taxon>
    </lineage>
</organism>
<dbReference type="CDD" id="cd00159">
    <property type="entry name" value="RhoGAP"/>
    <property type="match status" value="1"/>
</dbReference>
<dbReference type="PANTHER" id="PTHR23179">
    <property type="entry name" value="T-CELL ACTIVATION RHO GTPASE ACTIVATING PROTEIN-RELATED"/>
    <property type="match status" value="1"/>
</dbReference>
<dbReference type="InterPro" id="IPR008936">
    <property type="entry name" value="Rho_GTPase_activation_prot"/>
</dbReference>
<dbReference type="PROSITE" id="PS50238">
    <property type="entry name" value="RHOGAP"/>
    <property type="match status" value="1"/>
</dbReference>
<feature type="domain" description="Rho-GAP" evidence="1">
    <location>
        <begin position="82"/>
        <end position="255"/>
    </location>
</feature>
<dbReference type="OrthoDB" id="9994905at2759"/>
<proteinExistence type="predicted"/>
<dbReference type="SUPFAM" id="SSF48350">
    <property type="entry name" value="GTPase activation domain, GAP"/>
    <property type="match status" value="1"/>
</dbReference>
<dbReference type="Pfam" id="PF00620">
    <property type="entry name" value="RhoGAP"/>
    <property type="match status" value="1"/>
</dbReference>
<reference evidence="2 3" key="1">
    <citation type="journal article" date="2014" name="PLoS Genet.">
        <title>The Genome of Spironucleus salmonicida Highlights a Fish Pathogen Adapted to Fluctuating Environments.</title>
        <authorList>
            <person name="Xu F."/>
            <person name="Jerlstrom-Hultqvist J."/>
            <person name="Einarsson E."/>
            <person name="Astvaldsson A."/>
            <person name="Svard S.G."/>
            <person name="Andersson J.O."/>
        </authorList>
    </citation>
    <scope>NUCLEOTIDE SEQUENCE</scope>
    <source>
        <strain evidence="3">ATCC 50377</strain>
    </source>
</reference>
<protein>
    <submittedName>
        <fullName evidence="2">RhoGAP domain-containing protein</fullName>
    </submittedName>
</protein>
<dbReference type="Gene3D" id="1.10.287.700">
    <property type="entry name" value="Helix hairpin bin"/>
    <property type="match status" value="1"/>
</dbReference>
<sequence>MSDQKPENEFANKTKDFFSKFSKSTKDGFQKFGEQTKQTFQEVGQKVKESKIDEKFKDFGNDLKTKTTTLFKPKNSEKLFGIDLKVLLNAENCSVPIFIQNAQKIIQQRAKTIGIFRTSPDFGSLQAAIKSLEANHGLSLESMPTEVICSLIKQFLRQLEVKVLDETIVKEISLSKNSEFVVQKLVENVDLERFILLIFVLQILECVNLESSVNMMNANNLAIIFAPNLLAEEVGGNFQYIETVEWLICNYGEIKSVMAKMEFVVNPEQVLSDYKWGKK</sequence>
<dbReference type="VEuPathDB" id="GiardiaDB:SS50377_23514"/>
<reference evidence="3" key="2">
    <citation type="submission" date="2020-12" db="EMBL/GenBank/DDBJ databases">
        <title>New Spironucleus salmonicida genome in near-complete chromosomes.</title>
        <authorList>
            <person name="Xu F."/>
            <person name="Kurt Z."/>
            <person name="Jimenez-Gonzalez A."/>
            <person name="Astvaldsson A."/>
            <person name="Andersson J.O."/>
            <person name="Svard S.G."/>
        </authorList>
    </citation>
    <scope>NUCLEOTIDE SEQUENCE</scope>
    <source>
        <strain evidence="3">ATCC 50377</strain>
    </source>
</reference>